<dbReference type="GO" id="GO:0006412">
    <property type="term" value="P:translation"/>
    <property type="evidence" value="ECO:0007669"/>
    <property type="project" value="UniProtKB-UniRule"/>
</dbReference>
<dbReference type="HAMAP" id="MF_00120">
    <property type="entry name" value="GatA"/>
    <property type="match status" value="1"/>
</dbReference>
<gene>
    <name evidence="5 7" type="primary">gatA</name>
    <name evidence="7" type="ORF">COT44_04505</name>
</gene>
<dbReference type="InterPro" id="IPR004412">
    <property type="entry name" value="GatA"/>
</dbReference>
<reference evidence="8" key="1">
    <citation type="submission" date="2017-09" db="EMBL/GenBank/DDBJ databases">
        <title>Depth-based differentiation of microbial function through sediment-hosted aquifers and enrichment of novel symbionts in the deep terrestrial subsurface.</title>
        <authorList>
            <person name="Probst A.J."/>
            <person name="Ladd B."/>
            <person name="Jarett J.K."/>
            <person name="Geller-Mcgrath D.E."/>
            <person name="Sieber C.M.K."/>
            <person name="Emerson J.B."/>
            <person name="Anantharaman K."/>
            <person name="Thomas B.C."/>
            <person name="Malmstrom R."/>
            <person name="Stieglmeier M."/>
            <person name="Klingl A."/>
            <person name="Woyke T."/>
            <person name="Ryan C.M."/>
            <person name="Banfield J.F."/>
        </authorList>
    </citation>
    <scope>NUCLEOTIDE SEQUENCE [LARGE SCALE GENOMIC DNA]</scope>
</reference>
<feature type="active site" description="Charge relay system" evidence="5">
    <location>
        <position position="151"/>
    </location>
</feature>
<protein>
    <recommendedName>
        <fullName evidence="5">Glutamyl-tRNA(Gln) amidotransferase subunit A</fullName>
        <shortName evidence="5">Glu-ADT subunit A</shortName>
        <ecNumber evidence="5">6.3.5.7</ecNumber>
    </recommendedName>
</protein>
<comment type="subunit">
    <text evidence="5">Heterotrimer of A, B and C subunits.</text>
</comment>
<dbReference type="EMBL" id="PEYO01000022">
    <property type="protein sequence ID" value="PIU03130.1"/>
    <property type="molecule type" value="Genomic_DNA"/>
</dbReference>
<dbReference type="AlphaFoldDB" id="A0A2M6XC14"/>
<dbReference type="Gene3D" id="3.90.1300.10">
    <property type="entry name" value="Amidase signature (AS) domain"/>
    <property type="match status" value="1"/>
</dbReference>
<dbReference type="NCBIfam" id="TIGR00132">
    <property type="entry name" value="gatA"/>
    <property type="match status" value="1"/>
</dbReference>
<dbReference type="Proteomes" id="UP000228996">
    <property type="component" value="Unassembled WGS sequence"/>
</dbReference>
<dbReference type="GO" id="GO:0005524">
    <property type="term" value="F:ATP binding"/>
    <property type="evidence" value="ECO:0007669"/>
    <property type="project" value="UniProtKB-KW"/>
</dbReference>
<dbReference type="GO" id="GO:0030956">
    <property type="term" value="C:glutamyl-tRNA(Gln) amidotransferase complex"/>
    <property type="evidence" value="ECO:0007669"/>
    <property type="project" value="InterPro"/>
</dbReference>
<dbReference type="GO" id="GO:0016740">
    <property type="term" value="F:transferase activity"/>
    <property type="evidence" value="ECO:0007669"/>
    <property type="project" value="UniProtKB-KW"/>
</dbReference>
<dbReference type="EC" id="6.3.5.7" evidence="5"/>
<dbReference type="InterPro" id="IPR036928">
    <property type="entry name" value="AS_sf"/>
</dbReference>
<evidence type="ECO:0000256" key="2">
    <source>
        <dbReference type="ARBA" id="ARBA00022741"/>
    </source>
</evidence>
<organism evidence="7 8">
    <name type="scientific">Candidatus Shapirobacteria bacterium CG08_land_8_20_14_0_20_39_18</name>
    <dbReference type="NCBI Taxonomy" id="1974883"/>
    <lineage>
        <taxon>Bacteria</taxon>
        <taxon>Candidatus Shapironibacteriota</taxon>
    </lineage>
</organism>
<keyword evidence="3 5" id="KW-0067">ATP-binding</keyword>
<evidence type="ECO:0000313" key="7">
    <source>
        <dbReference type="EMBL" id="PIU03130.1"/>
    </source>
</evidence>
<keyword evidence="4 5" id="KW-0648">Protein biosynthesis</keyword>
<keyword evidence="1 5" id="KW-0436">Ligase</keyword>
<dbReference type="GO" id="GO:0050567">
    <property type="term" value="F:glutaminyl-tRNA synthase (glutamine-hydrolyzing) activity"/>
    <property type="evidence" value="ECO:0007669"/>
    <property type="project" value="UniProtKB-UniRule"/>
</dbReference>
<accession>A0A2M6XC14</accession>
<sequence length="461" mass="50181">MKLNELTIKEAREGLKKKQFSCLELVKSCLEQINKTNSKLNSFITVCEEEATEKAVEIDRGFRERKPLLGIPIALKDLYCTKGIKTTAGSKVLENYIPVYDATVVDKLKNAGAIIIGKTNCDAWAHGASGENSDFGPTRNPWNLERTPGGSSSGSAVAAAADECLAAMGTDTGGSVRLPASFCNVVGLKPTYGRVSRYGVVAMASSLDCMGHLTKTVEDSALILGVTAGFDPKDATSSNKPVEDYLEGIRGNRGTRRIRIGLPKEYFGEGLDARIKEKILGALGVLEDLGAKIIEVSLPHTKYALAAYYIIQPAEVSSNLARYDGIRFGNDRDKFGDEAKRRIMLGTYILSAGYYDAYYLKAMKVRTLIKRDFNEVFKKVDVLISPVSPNPPFKLGEKVNDPMQMYLADIYTVTANLAGIPGLSIPAGFVDGLPVGMQILGPQFSEKMLFQVGKIYEQSTH</sequence>
<comment type="function">
    <text evidence="5">Allows the formation of correctly charged Gln-tRNA(Gln) through the transamidation of misacylated Glu-tRNA(Gln) in organisms which lack glutaminyl-tRNA synthetase. The reaction takes place in the presence of glutamine and ATP through an activated gamma-phospho-Glu-tRNA(Gln).</text>
</comment>
<dbReference type="PANTHER" id="PTHR11895">
    <property type="entry name" value="TRANSAMIDASE"/>
    <property type="match status" value="1"/>
</dbReference>
<feature type="domain" description="Amidase" evidence="6">
    <location>
        <begin position="24"/>
        <end position="449"/>
    </location>
</feature>
<evidence type="ECO:0000256" key="1">
    <source>
        <dbReference type="ARBA" id="ARBA00022598"/>
    </source>
</evidence>
<proteinExistence type="inferred from homology"/>
<evidence type="ECO:0000256" key="3">
    <source>
        <dbReference type="ARBA" id="ARBA00022840"/>
    </source>
</evidence>
<evidence type="ECO:0000259" key="6">
    <source>
        <dbReference type="Pfam" id="PF01425"/>
    </source>
</evidence>
<dbReference type="PANTHER" id="PTHR11895:SF7">
    <property type="entry name" value="GLUTAMYL-TRNA(GLN) AMIDOTRANSFERASE SUBUNIT A, MITOCHONDRIAL"/>
    <property type="match status" value="1"/>
</dbReference>
<dbReference type="InterPro" id="IPR023631">
    <property type="entry name" value="Amidase_dom"/>
</dbReference>
<dbReference type="Pfam" id="PF01425">
    <property type="entry name" value="Amidase"/>
    <property type="match status" value="1"/>
</dbReference>
<comment type="catalytic activity">
    <reaction evidence="5">
        <text>L-glutamyl-tRNA(Gln) + L-glutamine + ATP + H2O = L-glutaminyl-tRNA(Gln) + L-glutamate + ADP + phosphate + H(+)</text>
        <dbReference type="Rhea" id="RHEA:17521"/>
        <dbReference type="Rhea" id="RHEA-COMP:9681"/>
        <dbReference type="Rhea" id="RHEA-COMP:9684"/>
        <dbReference type="ChEBI" id="CHEBI:15377"/>
        <dbReference type="ChEBI" id="CHEBI:15378"/>
        <dbReference type="ChEBI" id="CHEBI:29985"/>
        <dbReference type="ChEBI" id="CHEBI:30616"/>
        <dbReference type="ChEBI" id="CHEBI:43474"/>
        <dbReference type="ChEBI" id="CHEBI:58359"/>
        <dbReference type="ChEBI" id="CHEBI:78520"/>
        <dbReference type="ChEBI" id="CHEBI:78521"/>
        <dbReference type="ChEBI" id="CHEBI:456216"/>
        <dbReference type="EC" id="6.3.5.7"/>
    </reaction>
</comment>
<feature type="active site" description="Acyl-ester intermediate" evidence="5">
    <location>
        <position position="175"/>
    </location>
</feature>
<evidence type="ECO:0000256" key="5">
    <source>
        <dbReference type="HAMAP-Rule" id="MF_00120"/>
    </source>
</evidence>
<comment type="caution">
    <text evidence="7">The sequence shown here is derived from an EMBL/GenBank/DDBJ whole genome shotgun (WGS) entry which is preliminary data.</text>
</comment>
<name>A0A2M6XC14_9BACT</name>
<comment type="similarity">
    <text evidence="5">Belongs to the amidase family. GatA subfamily.</text>
</comment>
<evidence type="ECO:0000313" key="8">
    <source>
        <dbReference type="Proteomes" id="UP000228996"/>
    </source>
</evidence>
<evidence type="ECO:0000256" key="4">
    <source>
        <dbReference type="ARBA" id="ARBA00022917"/>
    </source>
</evidence>
<keyword evidence="7" id="KW-0808">Transferase</keyword>
<dbReference type="SUPFAM" id="SSF75304">
    <property type="entry name" value="Amidase signature (AS) enzymes"/>
    <property type="match status" value="1"/>
</dbReference>
<dbReference type="InterPro" id="IPR000120">
    <property type="entry name" value="Amidase"/>
</dbReference>
<keyword evidence="2 5" id="KW-0547">Nucleotide-binding</keyword>
<feature type="active site" description="Charge relay system" evidence="5">
    <location>
        <position position="76"/>
    </location>
</feature>